<evidence type="ECO:0000256" key="1">
    <source>
        <dbReference type="SAM" id="Phobius"/>
    </source>
</evidence>
<feature type="transmembrane region" description="Helical" evidence="1">
    <location>
        <begin position="40"/>
        <end position="62"/>
    </location>
</feature>
<feature type="transmembrane region" description="Helical" evidence="1">
    <location>
        <begin position="109"/>
        <end position="131"/>
    </location>
</feature>
<reference evidence="2 3" key="1">
    <citation type="submission" date="2012-01" db="EMBL/GenBank/DDBJ databases">
        <title>The Genome Sequence of Helcococcus kunzii ATCC 51366.</title>
        <authorList>
            <consortium name="The Broad Institute Genome Sequencing Platform"/>
            <person name="Earl A."/>
            <person name="Ward D."/>
            <person name="Feldgarden M."/>
            <person name="Gevers D."/>
            <person name="Huys G."/>
            <person name="Young S.K."/>
            <person name="Zeng Q."/>
            <person name="Gargeya S."/>
            <person name="Fitzgerald M."/>
            <person name="Haas B."/>
            <person name="Abouelleil A."/>
            <person name="Alvarado L."/>
            <person name="Arachchi H.M."/>
            <person name="Berlin A."/>
            <person name="Chapman S.B."/>
            <person name="Gearin G."/>
            <person name="Goldberg J."/>
            <person name="Griggs A."/>
            <person name="Gujja S."/>
            <person name="Hansen M."/>
            <person name="Heiman D."/>
            <person name="Howarth C."/>
            <person name="Larimer J."/>
            <person name="Lui A."/>
            <person name="MacDonald P.J.P."/>
            <person name="McCowen C."/>
            <person name="Montmayeur A."/>
            <person name="Murphy C."/>
            <person name="Neiman D."/>
            <person name="Pearson M."/>
            <person name="Priest M."/>
            <person name="Roberts A."/>
            <person name="Saif S."/>
            <person name="Shea T."/>
            <person name="Sisk P."/>
            <person name="Stolte C."/>
            <person name="Sykes S."/>
            <person name="Wortman J."/>
            <person name="Nusbaum C."/>
            <person name="Birren B."/>
        </authorList>
    </citation>
    <scope>NUCLEOTIDE SEQUENCE [LARGE SCALE GENOMIC DNA]</scope>
    <source>
        <strain evidence="2 3">ATCC 51366</strain>
    </source>
</reference>
<accession>H3NKZ1</accession>
<dbReference type="PATRIC" id="fig|883114.3.peg.2"/>
<keyword evidence="1" id="KW-0812">Transmembrane</keyword>
<feature type="transmembrane region" description="Helical" evidence="1">
    <location>
        <begin position="177"/>
        <end position="192"/>
    </location>
</feature>
<dbReference type="EMBL" id="AGEI01000001">
    <property type="protein sequence ID" value="EHR36415.1"/>
    <property type="molecule type" value="Genomic_DNA"/>
</dbReference>
<dbReference type="Proteomes" id="UP000004191">
    <property type="component" value="Unassembled WGS sequence"/>
</dbReference>
<sequence>MINTIISAIGVYISTSIDYLLILVILFAQLHSKREKLQIYAGQYLGTAVLVSISLFAAYVVNFIPDKWIVGLLGLIPLFIGIKFALSGEDEDETEEIREKIEQDKSKNLLWTVVLLTIASGGDNLGVYIPYFSSLNWSKIIIVLIIFAIGIAILCELSRSLSKIPMVSEIIEKYEKIIVPVVFIALGIYIMYENGTIQTIVKMLGI</sequence>
<dbReference type="OrthoDB" id="7995400at2"/>
<evidence type="ECO:0000313" key="2">
    <source>
        <dbReference type="EMBL" id="EHR36415.1"/>
    </source>
</evidence>
<proteinExistence type="predicted"/>
<evidence type="ECO:0000313" key="3">
    <source>
        <dbReference type="Proteomes" id="UP000004191"/>
    </source>
</evidence>
<dbReference type="Pfam" id="PF03596">
    <property type="entry name" value="Cad"/>
    <property type="match status" value="1"/>
</dbReference>
<feature type="transmembrane region" description="Helical" evidence="1">
    <location>
        <begin position="137"/>
        <end position="157"/>
    </location>
</feature>
<keyword evidence="1" id="KW-1133">Transmembrane helix</keyword>
<protein>
    <submittedName>
        <fullName evidence="2">Cadmium resistance transporter</fullName>
    </submittedName>
</protein>
<dbReference type="GeneID" id="96998032"/>
<gene>
    <name evidence="2" type="ORF">HMPREF9709_00002</name>
</gene>
<name>H3NKZ1_9FIRM</name>
<dbReference type="STRING" id="883114.HMPREF9709_00002"/>
<dbReference type="HOGENOM" id="CLU_071117_1_1_9"/>
<dbReference type="eggNOG" id="COG4300">
    <property type="taxonomic scope" value="Bacteria"/>
</dbReference>
<feature type="transmembrane region" description="Helical" evidence="1">
    <location>
        <begin position="68"/>
        <end position="88"/>
    </location>
</feature>
<dbReference type="NCBIfam" id="TIGR00779">
    <property type="entry name" value="cad"/>
    <property type="match status" value="1"/>
</dbReference>
<feature type="transmembrane region" description="Helical" evidence="1">
    <location>
        <begin position="6"/>
        <end position="28"/>
    </location>
</feature>
<dbReference type="AlphaFoldDB" id="H3NKZ1"/>
<organism evidence="2 3">
    <name type="scientific">Helcococcus kunzii ATCC 51366</name>
    <dbReference type="NCBI Taxonomy" id="883114"/>
    <lineage>
        <taxon>Bacteria</taxon>
        <taxon>Bacillati</taxon>
        <taxon>Bacillota</taxon>
        <taxon>Tissierellia</taxon>
        <taxon>Tissierellales</taxon>
        <taxon>Peptoniphilaceae</taxon>
        <taxon>Helcococcus</taxon>
    </lineage>
</organism>
<comment type="caution">
    <text evidence="2">The sequence shown here is derived from an EMBL/GenBank/DDBJ whole genome shotgun (WGS) entry which is preliminary data.</text>
</comment>
<keyword evidence="3" id="KW-1185">Reference proteome</keyword>
<dbReference type="RefSeq" id="WP_005396738.1">
    <property type="nucleotide sequence ID" value="NZ_JH601088.1"/>
</dbReference>
<keyword evidence="1" id="KW-0472">Membrane</keyword>
<dbReference type="InterPro" id="IPR004676">
    <property type="entry name" value="Cd-R_transporter"/>
</dbReference>